<dbReference type="InterPro" id="IPR053100">
    <property type="entry name" value="Cytochrome_b5-related"/>
</dbReference>
<protein>
    <recommendedName>
        <fullName evidence="4">Fatty acid desaturase domain-containing protein</fullName>
    </recommendedName>
</protein>
<reference evidence="2 3" key="1">
    <citation type="submission" date="2019-01" db="EMBL/GenBank/DDBJ databases">
        <authorList>
            <person name="Sayadi A."/>
        </authorList>
    </citation>
    <scope>NUCLEOTIDE SEQUENCE [LARGE SCALE GENOMIC DNA]</scope>
</reference>
<evidence type="ECO:0000256" key="1">
    <source>
        <dbReference type="SAM" id="Phobius"/>
    </source>
</evidence>
<feature type="transmembrane region" description="Helical" evidence="1">
    <location>
        <begin position="147"/>
        <end position="164"/>
    </location>
</feature>
<dbReference type="EMBL" id="CAACVG010003551">
    <property type="protein sequence ID" value="VEN37601.1"/>
    <property type="molecule type" value="Genomic_DNA"/>
</dbReference>
<proteinExistence type="predicted"/>
<dbReference type="PANTHER" id="PTHR16740:SF1">
    <property type="entry name" value="CYTOCHROME B5-RELATED PROTEIN-RELATED"/>
    <property type="match status" value="1"/>
</dbReference>
<dbReference type="OrthoDB" id="260519at2759"/>
<feature type="transmembrane region" description="Helical" evidence="1">
    <location>
        <begin position="112"/>
        <end position="135"/>
    </location>
</feature>
<feature type="transmembrane region" description="Helical" evidence="1">
    <location>
        <begin position="176"/>
        <end position="196"/>
    </location>
</feature>
<feature type="transmembrane region" description="Helical" evidence="1">
    <location>
        <begin position="36"/>
        <end position="55"/>
    </location>
</feature>
<organism evidence="2 3">
    <name type="scientific">Callosobruchus maculatus</name>
    <name type="common">Southern cowpea weevil</name>
    <name type="synonym">Pulse bruchid</name>
    <dbReference type="NCBI Taxonomy" id="64391"/>
    <lineage>
        <taxon>Eukaryota</taxon>
        <taxon>Metazoa</taxon>
        <taxon>Ecdysozoa</taxon>
        <taxon>Arthropoda</taxon>
        <taxon>Hexapoda</taxon>
        <taxon>Insecta</taxon>
        <taxon>Pterygota</taxon>
        <taxon>Neoptera</taxon>
        <taxon>Endopterygota</taxon>
        <taxon>Coleoptera</taxon>
        <taxon>Polyphaga</taxon>
        <taxon>Cucujiformia</taxon>
        <taxon>Chrysomeloidea</taxon>
        <taxon>Chrysomelidae</taxon>
        <taxon>Bruchinae</taxon>
        <taxon>Bruchini</taxon>
        <taxon>Callosobruchus</taxon>
    </lineage>
</organism>
<sequence>YSHLQYAGKHKCALFFIIFLCTGSAILAAYFRSFTIGTIAGMALTLTAVAAHNFFHQKDNFRMYYFDFTMMHHREWRVSHALSHHLYTNTVYDLEISSLEPFLQYLPTKKSFFFRYLSWIYSPLVYALMYLGSYIKSIIQILLIRERLPLSFILPFTVLAAMVISTSEPLTFCTAMFAWIITISSLCFGIIGVNAAHHHPDIFHDGDTPR</sequence>
<keyword evidence="1" id="KW-1133">Transmembrane helix</keyword>
<dbReference type="PANTHER" id="PTHR16740">
    <property type="entry name" value="CYTOCHROME B5-RELATED PROTEIN-RELATED"/>
    <property type="match status" value="1"/>
</dbReference>
<dbReference type="Proteomes" id="UP000410492">
    <property type="component" value="Unassembled WGS sequence"/>
</dbReference>
<name>A0A653BPS3_CALMS</name>
<keyword evidence="1" id="KW-0472">Membrane</keyword>
<evidence type="ECO:0000313" key="3">
    <source>
        <dbReference type="Proteomes" id="UP000410492"/>
    </source>
</evidence>
<feature type="non-terminal residue" evidence="2">
    <location>
        <position position="1"/>
    </location>
</feature>
<dbReference type="AlphaFoldDB" id="A0A653BPS3"/>
<keyword evidence="3" id="KW-1185">Reference proteome</keyword>
<accession>A0A653BPS3</accession>
<feature type="transmembrane region" description="Helical" evidence="1">
    <location>
        <begin position="12"/>
        <end position="30"/>
    </location>
</feature>
<evidence type="ECO:0008006" key="4">
    <source>
        <dbReference type="Google" id="ProtNLM"/>
    </source>
</evidence>
<keyword evidence="1" id="KW-0812">Transmembrane</keyword>
<gene>
    <name evidence="2" type="ORF">CALMAC_LOCUS2801</name>
</gene>
<evidence type="ECO:0000313" key="2">
    <source>
        <dbReference type="EMBL" id="VEN37601.1"/>
    </source>
</evidence>